<comment type="caution">
    <text evidence="1">The sequence shown here is derived from an EMBL/GenBank/DDBJ whole genome shotgun (WGS) entry which is preliminary data.</text>
</comment>
<dbReference type="Proteomes" id="UP001304243">
    <property type="component" value="Unassembled WGS sequence"/>
</dbReference>
<dbReference type="AlphaFoldDB" id="A0AAN7HYZ8"/>
<protein>
    <submittedName>
        <fullName evidence="1">HTH CENPB-type domain-containing protein</fullName>
    </submittedName>
</protein>
<accession>A0AAN7HYZ8</accession>
<reference evidence="1 2" key="1">
    <citation type="submission" date="2022-11" db="EMBL/GenBank/DDBJ databases">
        <title>Mucor velutinosus strain NIH1002 WGS.</title>
        <authorList>
            <person name="Subramanian P."/>
            <person name="Mullikin J.C."/>
            <person name="Segre J.A."/>
            <person name="Zelazny A.M."/>
        </authorList>
    </citation>
    <scope>NUCLEOTIDE SEQUENCE [LARGE SCALE GENOMIC DNA]</scope>
    <source>
        <strain evidence="1 2">NIH1002</strain>
    </source>
</reference>
<proteinExistence type="predicted"/>
<gene>
    <name evidence="1" type="ORF">ATC70_006111</name>
</gene>
<name>A0AAN7HYZ8_9FUNG</name>
<organism evidence="1 2">
    <name type="scientific">Mucor velutinosus</name>
    <dbReference type="NCBI Taxonomy" id="708070"/>
    <lineage>
        <taxon>Eukaryota</taxon>
        <taxon>Fungi</taxon>
        <taxon>Fungi incertae sedis</taxon>
        <taxon>Mucoromycota</taxon>
        <taxon>Mucoromycotina</taxon>
        <taxon>Mucoromycetes</taxon>
        <taxon>Mucorales</taxon>
        <taxon>Mucorineae</taxon>
        <taxon>Mucoraceae</taxon>
        <taxon>Mucor</taxon>
    </lineage>
</organism>
<dbReference type="RefSeq" id="XP_064680769.1">
    <property type="nucleotide sequence ID" value="XM_064825392.1"/>
</dbReference>
<evidence type="ECO:0000313" key="2">
    <source>
        <dbReference type="Proteomes" id="UP001304243"/>
    </source>
</evidence>
<dbReference type="GeneID" id="89949797"/>
<evidence type="ECO:0000313" key="1">
    <source>
        <dbReference type="EMBL" id="KAK4514103.1"/>
    </source>
</evidence>
<keyword evidence="2" id="KW-1185">Reference proteome</keyword>
<sequence length="98" mass="10917">MTIAIQSLSIIGSALTRWTADIIREWEGSHQEAVVFNRDTIHLGQVDMKNALMGPAGSRRTTTRLQTIDSTLGIHLHHLALALYRDKLILAEHICKSS</sequence>
<dbReference type="EMBL" id="JASEJX010000016">
    <property type="protein sequence ID" value="KAK4514103.1"/>
    <property type="molecule type" value="Genomic_DNA"/>
</dbReference>